<keyword evidence="9" id="KW-1185">Reference proteome</keyword>
<dbReference type="InterPro" id="IPR050401">
    <property type="entry name" value="Cyclic_nucleotide_synthase"/>
</dbReference>
<keyword evidence="6" id="KW-0456">Lyase</keyword>
<dbReference type="Gene3D" id="3.30.70.1230">
    <property type="entry name" value="Nucleotide cyclase"/>
    <property type="match status" value="1"/>
</dbReference>
<keyword evidence="5" id="KW-0472">Membrane</keyword>
<evidence type="ECO:0000256" key="4">
    <source>
        <dbReference type="ARBA" id="ARBA00022989"/>
    </source>
</evidence>
<accession>A0A507EZY4</accession>
<dbReference type="PANTHER" id="PTHR11920">
    <property type="entry name" value="GUANYLYL CYCLASE"/>
    <property type="match status" value="1"/>
</dbReference>
<keyword evidence="2" id="KW-0812">Transmembrane</keyword>
<reference evidence="8 9" key="1">
    <citation type="journal article" date="2019" name="Sci. Rep.">
        <title>Comparative genomics of chytrid fungi reveal insights into the obligate biotrophic and pathogenic lifestyle of Synchytrium endobioticum.</title>
        <authorList>
            <person name="van de Vossenberg B.T.L.H."/>
            <person name="Warris S."/>
            <person name="Nguyen H.D.T."/>
            <person name="van Gent-Pelzer M.P.E."/>
            <person name="Joly D.L."/>
            <person name="van de Geest H.C."/>
            <person name="Bonants P.J.M."/>
            <person name="Smith D.S."/>
            <person name="Levesque C.A."/>
            <person name="van der Lee T.A.J."/>
        </authorList>
    </citation>
    <scope>NUCLEOTIDE SEQUENCE [LARGE SCALE GENOMIC DNA]</scope>
    <source>
        <strain evidence="8 9">CBS 675.73</strain>
    </source>
</reference>
<comment type="caution">
    <text evidence="8">The sequence shown here is derived from an EMBL/GenBank/DDBJ whole genome shotgun (WGS) entry which is preliminary data.</text>
</comment>
<evidence type="ECO:0000256" key="6">
    <source>
        <dbReference type="ARBA" id="ARBA00023239"/>
    </source>
</evidence>
<dbReference type="GO" id="GO:0005886">
    <property type="term" value="C:plasma membrane"/>
    <property type="evidence" value="ECO:0007669"/>
    <property type="project" value="TreeGrafter"/>
</dbReference>
<evidence type="ECO:0000313" key="9">
    <source>
        <dbReference type="Proteomes" id="UP000320333"/>
    </source>
</evidence>
<evidence type="ECO:0000256" key="1">
    <source>
        <dbReference type="ARBA" id="ARBA00004370"/>
    </source>
</evidence>
<dbReference type="EMBL" id="QEAP01000340">
    <property type="protein sequence ID" value="TPX68806.1"/>
    <property type="molecule type" value="Genomic_DNA"/>
</dbReference>
<dbReference type="PANTHER" id="PTHR11920:SF335">
    <property type="entry name" value="GUANYLATE CYCLASE"/>
    <property type="match status" value="1"/>
</dbReference>
<dbReference type="CDD" id="cd07302">
    <property type="entry name" value="CHD"/>
    <property type="match status" value="1"/>
</dbReference>
<dbReference type="GO" id="GO:0001653">
    <property type="term" value="F:peptide receptor activity"/>
    <property type="evidence" value="ECO:0007669"/>
    <property type="project" value="TreeGrafter"/>
</dbReference>
<comment type="subcellular location">
    <subcellularLocation>
        <location evidence="1">Membrane</location>
    </subcellularLocation>
</comment>
<evidence type="ECO:0000256" key="2">
    <source>
        <dbReference type="ARBA" id="ARBA00022692"/>
    </source>
</evidence>
<dbReference type="InterPro" id="IPR029787">
    <property type="entry name" value="Nucleotide_cyclase"/>
</dbReference>
<evidence type="ECO:0000313" key="8">
    <source>
        <dbReference type="EMBL" id="TPX68806.1"/>
    </source>
</evidence>
<dbReference type="GO" id="GO:0007168">
    <property type="term" value="P:receptor guanylyl cyclase signaling pathway"/>
    <property type="evidence" value="ECO:0007669"/>
    <property type="project" value="TreeGrafter"/>
</dbReference>
<evidence type="ECO:0000256" key="3">
    <source>
        <dbReference type="ARBA" id="ARBA00022741"/>
    </source>
</evidence>
<proteinExistence type="predicted"/>
<dbReference type="PROSITE" id="PS50125">
    <property type="entry name" value="GUANYLATE_CYCLASE_2"/>
    <property type="match status" value="1"/>
</dbReference>
<dbReference type="Pfam" id="PF00211">
    <property type="entry name" value="Guanylate_cyc"/>
    <property type="match status" value="1"/>
</dbReference>
<dbReference type="InterPro" id="IPR001054">
    <property type="entry name" value="A/G_cyclase"/>
</dbReference>
<keyword evidence="3" id="KW-0547">Nucleotide-binding</keyword>
<evidence type="ECO:0000259" key="7">
    <source>
        <dbReference type="PROSITE" id="PS50125"/>
    </source>
</evidence>
<dbReference type="GO" id="GO:0004016">
    <property type="term" value="F:adenylate cyclase activity"/>
    <property type="evidence" value="ECO:0007669"/>
    <property type="project" value="TreeGrafter"/>
</dbReference>
<dbReference type="GO" id="GO:0000166">
    <property type="term" value="F:nucleotide binding"/>
    <property type="evidence" value="ECO:0007669"/>
    <property type="project" value="UniProtKB-KW"/>
</dbReference>
<gene>
    <name evidence="8" type="ORF">CcCBS67573_g07051</name>
</gene>
<dbReference type="GO" id="GO:0004383">
    <property type="term" value="F:guanylate cyclase activity"/>
    <property type="evidence" value="ECO:0007669"/>
    <property type="project" value="TreeGrafter"/>
</dbReference>
<name>A0A507EZY4_9FUNG</name>
<keyword evidence="4" id="KW-1133">Transmembrane helix</keyword>
<dbReference type="STRING" id="246404.A0A507EZY4"/>
<dbReference type="GO" id="GO:0035556">
    <property type="term" value="P:intracellular signal transduction"/>
    <property type="evidence" value="ECO:0007669"/>
    <property type="project" value="InterPro"/>
</dbReference>
<evidence type="ECO:0000256" key="5">
    <source>
        <dbReference type="ARBA" id="ARBA00023136"/>
    </source>
</evidence>
<dbReference type="AlphaFoldDB" id="A0A507EZY4"/>
<sequence length="134" mass="14632">MTPTDQAVSMIECAQRFMDIVKKLDMSDQVQDRIQIRIGVHVGPAVGGVANPAMPKYSLFGDTVTITGQMEQTSRPMEIHISGPTYELVSNIYECEVSEAVAVLDGKQKMPAFWLGNRIAADANTSSRKNVSAQ</sequence>
<feature type="domain" description="Guanylate cyclase" evidence="7">
    <location>
        <begin position="1"/>
        <end position="71"/>
    </location>
</feature>
<dbReference type="OrthoDB" id="60033at2759"/>
<dbReference type="Proteomes" id="UP000320333">
    <property type="component" value="Unassembled WGS sequence"/>
</dbReference>
<dbReference type="SUPFAM" id="SSF55073">
    <property type="entry name" value="Nucleotide cyclase"/>
    <property type="match status" value="1"/>
</dbReference>
<protein>
    <recommendedName>
        <fullName evidence="7">Guanylate cyclase domain-containing protein</fullName>
    </recommendedName>
</protein>
<organism evidence="8 9">
    <name type="scientific">Chytriomyces confervae</name>
    <dbReference type="NCBI Taxonomy" id="246404"/>
    <lineage>
        <taxon>Eukaryota</taxon>
        <taxon>Fungi</taxon>
        <taxon>Fungi incertae sedis</taxon>
        <taxon>Chytridiomycota</taxon>
        <taxon>Chytridiomycota incertae sedis</taxon>
        <taxon>Chytridiomycetes</taxon>
        <taxon>Chytridiales</taxon>
        <taxon>Chytriomycetaceae</taxon>
        <taxon>Chytriomyces</taxon>
    </lineage>
</organism>